<dbReference type="SUPFAM" id="SSF56784">
    <property type="entry name" value="HAD-like"/>
    <property type="match status" value="1"/>
</dbReference>
<accession>A0A917RTK8</accession>
<proteinExistence type="predicted"/>
<reference evidence="1" key="1">
    <citation type="journal article" date="2014" name="Int. J. Syst. Evol. Microbiol.">
        <title>Complete genome sequence of Corynebacterium casei LMG S-19264T (=DSM 44701T), isolated from a smear-ripened cheese.</title>
        <authorList>
            <consortium name="US DOE Joint Genome Institute (JGI-PGF)"/>
            <person name="Walter F."/>
            <person name="Albersmeier A."/>
            <person name="Kalinowski J."/>
            <person name="Ruckert C."/>
        </authorList>
    </citation>
    <scope>NUCLEOTIDE SEQUENCE</scope>
    <source>
        <strain evidence="1">CGMCC 4.3508</strain>
    </source>
</reference>
<dbReference type="RefSeq" id="WP_058856141.1">
    <property type="nucleotide sequence ID" value="NZ_BMMH01000010.1"/>
</dbReference>
<name>A0A917RTK8_9NOCA</name>
<protein>
    <recommendedName>
        <fullName evidence="3">HAD family hydrolase</fullName>
    </recommendedName>
</protein>
<dbReference type="InterPro" id="IPR023214">
    <property type="entry name" value="HAD_sf"/>
</dbReference>
<comment type="caution">
    <text evidence="1">The sequence shown here is derived from an EMBL/GenBank/DDBJ whole genome shotgun (WGS) entry which is preliminary data.</text>
</comment>
<keyword evidence="2" id="KW-1185">Reference proteome</keyword>
<evidence type="ECO:0008006" key="3">
    <source>
        <dbReference type="Google" id="ProtNLM"/>
    </source>
</evidence>
<dbReference type="Proteomes" id="UP000638263">
    <property type="component" value="Unassembled WGS sequence"/>
</dbReference>
<evidence type="ECO:0000313" key="2">
    <source>
        <dbReference type="Proteomes" id="UP000638263"/>
    </source>
</evidence>
<dbReference type="EMBL" id="BMMH01000010">
    <property type="protein sequence ID" value="GGL27117.1"/>
    <property type="molecule type" value="Genomic_DNA"/>
</dbReference>
<reference evidence="1" key="2">
    <citation type="submission" date="2020-09" db="EMBL/GenBank/DDBJ databases">
        <authorList>
            <person name="Sun Q."/>
            <person name="Zhou Y."/>
        </authorList>
    </citation>
    <scope>NUCLEOTIDE SEQUENCE</scope>
    <source>
        <strain evidence="1">CGMCC 4.3508</strain>
    </source>
</reference>
<evidence type="ECO:0000313" key="1">
    <source>
        <dbReference type="EMBL" id="GGL27117.1"/>
    </source>
</evidence>
<organism evidence="1 2">
    <name type="scientific">Nocardia jinanensis</name>
    <dbReference type="NCBI Taxonomy" id="382504"/>
    <lineage>
        <taxon>Bacteria</taxon>
        <taxon>Bacillati</taxon>
        <taxon>Actinomycetota</taxon>
        <taxon>Actinomycetes</taxon>
        <taxon>Mycobacteriales</taxon>
        <taxon>Nocardiaceae</taxon>
        <taxon>Nocardia</taxon>
    </lineage>
</organism>
<dbReference type="Gene3D" id="3.40.50.1000">
    <property type="entry name" value="HAD superfamily/HAD-like"/>
    <property type="match status" value="1"/>
</dbReference>
<dbReference type="AlphaFoldDB" id="A0A917RTK8"/>
<dbReference type="InterPro" id="IPR036412">
    <property type="entry name" value="HAD-like_sf"/>
</dbReference>
<sequence>MSSPKPLLVATDLDRTMIYSNAAAGATVAATICVEHLDGAPLSYMTAAAADRMRELAVAAAVLPTTTRTIEQFGRIRLPGAPWPFAVTSNGGNILVDGVPDSRWRRGIDAAVRAGGAGLAEVEAALRGRIDDSWVLKFRGADELFCYLVVDLAATPPDFLADWNSWCRERGWSASRQGRKIYTMPDAVCKSRAVAEVRARLIASGRLEAAAPTLAAGDGALDAEMLAAADRAIRPRHGELEELGWTRPGLTVTAASGIGAGEEILDWFTAALTGPVAAGTPG</sequence>
<gene>
    <name evidence="1" type="ORF">GCM10011588_47330</name>
</gene>